<evidence type="ECO:0000256" key="6">
    <source>
        <dbReference type="RuleBase" id="RU363045"/>
    </source>
</evidence>
<accession>A0ABX6F235</accession>
<organism evidence="7 8">
    <name type="scientific">Kluyveromyces marxianus</name>
    <name type="common">Yeast</name>
    <name type="synonym">Candida kefyr</name>
    <dbReference type="NCBI Taxonomy" id="4911"/>
    <lineage>
        <taxon>Eukaryota</taxon>
        <taxon>Fungi</taxon>
        <taxon>Dikarya</taxon>
        <taxon>Ascomycota</taxon>
        <taxon>Saccharomycotina</taxon>
        <taxon>Saccharomycetes</taxon>
        <taxon>Saccharomycetales</taxon>
        <taxon>Saccharomycetaceae</taxon>
        <taxon>Kluyveromyces</taxon>
    </lineage>
</organism>
<evidence type="ECO:0000256" key="1">
    <source>
        <dbReference type="ARBA" id="ARBA00004173"/>
    </source>
</evidence>
<gene>
    <name evidence="7" type="primary">AIM24</name>
    <name evidence="7" type="ORF">FIM1_4431</name>
</gene>
<evidence type="ECO:0000256" key="3">
    <source>
        <dbReference type="ARBA" id="ARBA00013287"/>
    </source>
</evidence>
<keyword evidence="8" id="KW-1185">Reference proteome</keyword>
<proteinExistence type="inferred from homology"/>
<dbReference type="InterPro" id="IPR016031">
    <property type="entry name" value="Trp_RNA-bd_attenuator-like_dom"/>
</dbReference>
<dbReference type="InterPro" id="IPR002838">
    <property type="entry name" value="AIM24"/>
</dbReference>
<comment type="subcellular location">
    <subcellularLocation>
        <location evidence="1 6">Mitochondrion</location>
    </subcellularLocation>
</comment>
<protein>
    <recommendedName>
        <fullName evidence="3 6">Altered inheritance of mitochondria protein 24, mitochondrial</fullName>
    </recommendedName>
</protein>
<keyword evidence="4" id="KW-0809">Transit peptide</keyword>
<evidence type="ECO:0000256" key="2">
    <source>
        <dbReference type="ARBA" id="ARBA00009322"/>
    </source>
</evidence>
<dbReference type="SUPFAM" id="SSF51219">
    <property type="entry name" value="TRAP-like"/>
    <property type="match status" value="1"/>
</dbReference>
<evidence type="ECO:0000313" key="7">
    <source>
        <dbReference type="EMBL" id="QGN18111.1"/>
    </source>
</evidence>
<evidence type="ECO:0000313" key="8">
    <source>
        <dbReference type="Proteomes" id="UP000422736"/>
    </source>
</evidence>
<dbReference type="Pfam" id="PF01987">
    <property type="entry name" value="AIM24"/>
    <property type="match status" value="1"/>
</dbReference>
<keyword evidence="5 6" id="KW-0496">Mitochondrion</keyword>
<dbReference type="InterPro" id="IPR036983">
    <property type="entry name" value="AIM24_sf"/>
</dbReference>
<dbReference type="PANTHER" id="PTHR36959:SF2">
    <property type="entry name" value="ALTERED INHERITANCE OF MITOCHONDRIA PROTEIN 24, MITOCHONDRIAL"/>
    <property type="match status" value="1"/>
</dbReference>
<dbReference type="EMBL" id="CP015061">
    <property type="protein sequence ID" value="QGN18111.1"/>
    <property type="molecule type" value="Genomic_DNA"/>
</dbReference>
<name>A0ABX6F235_KLUMA</name>
<reference evidence="7 8" key="1">
    <citation type="submission" date="2016-03" db="EMBL/GenBank/DDBJ databases">
        <title>How can Kluyveromyces marxianus grow so fast - potential evolutionary course in Saccharomyces Complex revealed by comparative genomics.</title>
        <authorList>
            <person name="Mo W."/>
            <person name="Lu W."/>
            <person name="Yang X."/>
            <person name="Qi J."/>
            <person name="Lv H."/>
        </authorList>
    </citation>
    <scope>NUCLEOTIDE SEQUENCE [LARGE SCALE GENOMIC DNA]</scope>
    <source>
        <strain evidence="7 8">FIM1</strain>
    </source>
</reference>
<dbReference type="Proteomes" id="UP000422736">
    <property type="component" value="Chromosome 7"/>
</dbReference>
<comment type="similarity">
    <text evidence="2 6">Belongs to the AIM24 family.</text>
</comment>
<dbReference type="PANTHER" id="PTHR36959">
    <property type="entry name" value="ALTERED INHERITANCE OF MITOCHONDRIA PROTEIN 24, MITOCHONDRIAL"/>
    <property type="match status" value="1"/>
</dbReference>
<sequence length="355" mass="39934">MLWKRSISILRPSPTTVIPSNVLSSPQLDLKPLFENESDQTVTENGAITSTTRFQLLGDNPTLASIQVSPSIPLYVRHRSLVSIHDADRLSNVSVSFKKWFKLWPTLSLSRFDKVVGTNQFNCLVSSVRPSDTLSLLQLNGTYDWIVLNPNSILSFEENSSLSIQWFHKYLNYFGWLSNKISVFSNYGKLSGRGNVLLNGSGSIYKLELKSEEDQILLQKNRILAINGLNKLDFSQAVTLEKSSTLKHTDSKQLENSTRNDTNADNTTANAFLQFLQKLASFIKTTWQSYNSSDFVRVKGPRTVLVQTDPKSANHISWADHAMSLKPAKNYLSFASVTKDSTIKFRNTSSLLNKK</sequence>
<dbReference type="Gene3D" id="3.60.160.10">
    <property type="entry name" value="Mitochondrial biogenesis AIM24"/>
    <property type="match status" value="1"/>
</dbReference>
<evidence type="ECO:0000256" key="4">
    <source>
        <dbReference type="ARBA" id="ARBA00022946"/>
    </source>
</evidence>
<evidence type="ECO:0000256" key="5">
    <source>
        <dbReference type="ARBA" id="ARBA00023128"/>
    </source>
</evidence>